<dbReference type="EMBL" id="NPKI01000002">
    <property type="protein sequence ID" value="PAQ04226.1"/>
    <property type="molecule type" value="Genomic_DNA"/>
</dbReference>
<evidence type="ECO:0000313" key="2">
    <source>
        <dbReference type="Proteomes" id="UP000216215"/>
    </source>
</evidence>
<reference evidence="2" key="1">
    <citation type="submission" date="2017-08" db="EMBL/GenBank/DDBJ databases">
        <title>Mesorhizobium wenxinae sp. nov., a novel rhizobial species isolated from root nodules of chickpea (Cicer arietinum L.).</title>
        <authorList>
            <person name="Zhang J."/>
        </authorList>
    </citation>
    <scope>NUCLEOTIDE SEQUENCE [LARGE SCALE GENOMIC DNA]</scope>
    <source>
        <strain evidence="2">USDA 3392</strain>
    </source>
</reference>
<evidence type="ECO:0000313" key="1">
    <source>
        <dbReference type="EMBL" id="PAQ04226.1"/>
    </source>
</evidence>
<name>A0AB36RIZ0_9HYPH</name>
<comment type="caution">
    <text evidence="1">The sequence shown here is derived from an EMBL/GenBank/DDBJ whole genome shotgun (WGS) entry which is preliminary data.</text>
</comment>
<protein>
    <submittedName>
        <fullName evidence="1">Uncharacterized protein</fullName>
    </submittedName>
</protein>
<gene>
    <name evidence="1" type="ORF">CIT25_01700</name>
</gene>
<organism evidence="1 2">
    <name type="scientific">Mesorhizobium mediterraneum</name>
    <dbReference type="NCBI Taxonomy" id="43617"/>
    <lineage>
        <taxon>Bacteria</taxon>
        <taxon>Pseudomonadati</taxon>
        <taxon>Pseudomonadota</taxon>
        <taxon>Alphaproteobacteria</taxon>
        <taxon>Hyphomicrobiales</taxon>
        <taxon>Phyllobacteriaceae</taxon>
        <taxon>Mesorhizobium</taxon>
    </lineage>
</organism>
<accession>A0AB36RIZ0</accession>
<dbReference type="Proteomes" id="UP000216215">
    <property type="component" value="Unassembled WGS sequence"/>
</dbReference>
<dbReference type="AlphaFoldDB" id="A0AB36RIZ0"/>
<sequence length="74" mass="8433">MRLDVQRREPRWVFARIHLNGPDIDIAEAVPGPHKVRDTAGRGTSRLGRKRTVGFQPLKGWKRTFRTLGSIDAI</sequence>
<keyword evidence="2" id="KW-1185">Reference proteome</keyword>
<proteinExistence type="predicted"/>